<proteinExistence type="predicted"/>
<evidence type="ECO:0000313" key="2">
    <source>
        <dbReference type="Proteomes" id="UP000246806"/>
    </source>
</evidence>
<dbReference type="Proteomes" id="UP000246806">
    <property type="component" value="Genome"/>
</dbReference>
<dbReference type="EMBL" id="KX987999">
    <property type="protein sequence ID" value="AQN32606.1"/>
    <property type="molecule type" value="Genomic_DNA"/>
</dbReference>
<evidence type="ECO:0000313" key="1">
    <source>
        <dbReference type="EMBL" id="AQN32606.1"/>
    </source>
</evidence>
<accession>A0A2S0CSW5</accession>
<organism evidence="1 2">
    <name type="scientific">Bacillus phage BCP12</name>
    <dbReference type="NCBI Taxonomy" id="1913122"/>
    <lineage>
        <taxon>Viruses</taxon>
        <taxon>Duplodnaviria</taxon>
        <taxon>Heunggongvirae</taxon>
        <taxon>Uroviricota</taxon>
        <taxon>Caudoviricetes</taxon>
        <taxon>Herelleviridae</taxon>
        <taxon>Bastillevirinae</taxon>
        <taxon>Tsarbombavirus</taxon>
        <taxon>Tsarbombavirus BCP78</taxon>
    </lineage>
</organism>
<name>A0A2S0CSW5_9CAUD</name>
<gene>
    <name evidence="1" type="ORF">BCP12_206</name>
</gene>
<protein>
    <submittedName>
        <fullName evidence="1">Uncharacterized protein</fullName>
    </submittedName>
</protein>
<reference evidence="1 2" key="1">
    <citation type="submission" date="2016-10" db="EMBL/GenBank/DDBJ databases">
        <title>Complete Genome Sequence of Bacillus Phage BCP12.</title>
        <authorList>
            <person name="Ghosh K."/>
            <person name="Kim K.-P."/>
        </authorList>
    </citation>
    <scope>NUCLEOTIDE SEQUENCE [LARGE SCALE GENOMIC DNA]</scope>
</reference>
<sequence length="64" mass="7242">MHGTVACPFCNNEQYVEFNTNGRWERPKCADCGSIFYAQAIMSFASQPISQCKEVTPTYICPKE</sequence>